<dbReference type="Gene3D" id="3.40.50.620">
    <property type="entry name" value="HUPs"/>
    <property type="match status" value="1"/>
</dbReference>
<gene>
    <name evidence="1" type="ORF">E2L05_12080</name>
</gene>
<evidence type="ECO:0000313" key="1">
    <source>
        <dbReference type="EMBL" id="TDL86932.1"/>
    </source>
</evidence>
<dbReference type="SUPFAM" id="SSF48173">
    <property type="entry name" value="Cryptochrome/photolyase FAD-binding domain"/>
    <property type="match status" value="1"/>
</dbReference>
<dbReference type="AlphaFoldDB" id="A0A4R6ATH4"/>
<sequence length="515" mass="58629">MVSRVVLVLGDQLSPNLSALIEADKDTDLVVMAEVRAEATYAPHHPKKIAFLFAAMRKFAARLIREGWQVAYTRLDDPDNTHSIAGELARRADQHGANEVLMTEPGEWRLRDALSDPDSYKTPTKIIQLSDTRFVATQTEFDAWAEGRKQLRMEYFYRDMRRKTGLLMDGEKPVGGQWNFDHDNRKPAKGKDLFQEGPSRFAPDDTVNEVLDLVEREFPSNFGALRPFWFATDADQARQALDHFVDQRLETFGDYQDAMLQDDAFLSHAVLGLYINAGLLDPLEVCQAAEKAYENGKAPINAVEGFIRQIIGWREFVRGIYFREGPDYTRRNALNHQRKLPDMYWGGETRMACMAAAVSQTRSEAYAHHIQRLMVTGNFALLAGINPAEVHEWYLAVYADAYEWVEAPNVIGMSQFADGGVVGSKPYVSSGAYINRMSDYCKGCAYSVSAKTGEKACPFNVLYWHFLIRHRARFESNPRMGQMYRTWDKMDENRRETVLSDADTLLRNLSDNKPV</sequence>
<dbReference type="InterPro" id="IPR052551">
    <property type="entry name" value="UV-DNA_repair_photolyase"/>
</dbReference>
<organism evidence="1 2">
    <name type="scientific">Meridianimarinicoccus aquatilis</name>
    <dbReference type="NCBI Taxonomy" id="2552766"/>
    <lineage>
        <taxon>Bacteria</taxon>
        <taxon>Pseudomonadati</taxon>
        <taxon>Pseudomonadota</taxon>
        <taxon>Alphaproteobacteria</taxon>
        <taxon>Rhodobacterales</taxon>
        <taxon>Paracoccaceae</taxon>
        <taxon>Meridianimarinicoccus</taxon>
    </lineage>
</organism>
<keyword evidence="1" id="KW-0456">Lyase</keyword>
<dbReference type="InterPro" id="IPR036134">
    <property type="entry name" value="Crypto/Photolyase_FAD-like_sf"/>
</dbReference>
<reference evidence="1 2" key="1">
    <citation type="submission" date="2019-03" db="EMBL/GenBank/DDBJ databases">
        <title>Rhodobacteraceae bacterium SM1902, a new member of the family Rhodobacteraceae isolated from Yantai.</title>
        <authorList>
            <person name="Sun Y."/>
        </authorList>
    </citation>
    <scope>NUCLEOTIDE SEQUENCE [LARGE SCALE GENOMIC DNA]</scope>
    <source>
        <strain evidence="1 2">SM1902</strain>
    </source>
</reference>
<dbReference type="Gene3D" id="1.25.40.80">
    <property type="match status" value="1"/>
</dbReference>
<dbReference type="Gene3D" id="1.10.10.1710">
    <property type="entry name" value="Deoxyribodipyrimidine photolyase-related"/>
    <property type="match status" value="1"/>
</dbReference>
<dbReference type="Proteomes" id="UP000294562">
    <property type="component" value="Unassembled WGS sequence"/>
</dbReference>
<keyword evidence="2" id="KW-1185">Reference proteome</keyword>
<protein>
    <submittedName>
        <fullName evidence="1">Cryptochrome/photolyase family protein</fullName>
    </submittedName>
</protein>
<proteinExistence type="predicted"/>
<dbReference type="PANTHER" id="PTHR38657:SF1">
    <property type="entry name" value="SLR1343 PROTEIN"/>
    <property type="match status" value="1"/>
</dbReference>
<dbReference type="GO" id="GO:0016829">
    <property type="term" value="F:lyase activity"/>
    <property type="evidence" value="ECO:0007669"/>
    <property type="project" value="UniProtKB-KW"/>
</dbReference>
<dbReference type="PANTHER" id="PTHR38657">
    <property type="entry name" value="SLR1343 PROTEIN"/>
    <property type="match status" value="1"/>
</dbReference>
<evidence type="ECO:0000313" key="2">
    <source>
        <dbReference type="Proteomes" id="UP000294562"/>
    </source>
</evidence>
<dbReference type="OrthoDB" id="5288100at2"/>
<dbReference type="InterPro" id="IPR014729">
    <property type="entry name" value="Rossmann-like_a/b/a_fold"/>
</dbReference>
<dbReference type="InterPro" id="IPR007357">
    <property type="entry name" value="PhrB-like"/>
</dbReference>
<comment type="caution">
    <text evidence="1">The sequence shown here is derived from an EMBL/GenBank/DDBJ whole genome shotgun (WGS) entry which is preliminary data.</text>
</comment>
<name>A0A4R6ATH4_9RHOB</name>
<dbReference type="Gene3D" id="1.10.579.10">
    <property type="entry name" value="DNA Cyclobutane Dipyrimidine Photolyase, subunit A, domain 3"/>
    <property type="match status" value="1"/>
</dbReference>
<dbReference type="Pfam" id="PF04244">
    <property type="entry name" value="DPRP"/>
    <property type="match status" value="1"/>
</dbReference>
<dbReference type="EMBL" id="SMZO01000026">
    <property type="protein sequence ID" value="TDL86932.1"/>
    <property type="molecule type" value="Genomic_DNA"/>
</dbReference>
<accession>A0A4R6ATH4</accession>